<dbReference type="InterPro" id="IPR031311">
    <property type="entry name" value="CHIT_BIND_RR_consensus"/>
</dbReference>
<protein>
    <submittedName>
        <fullName evidence="5">CSON002545 protein</fullName>
    </submittedName>
</protein>
<dbReference type="GO" id="GO:0062129">
    <property type="term" value="C:chitin-based extracellular matrix"/>
    <property type="evidence" value="ECO:0007669"/>
    <property type="project" value="TreeGrafter"/>
</dbReference>
<gene>
    <name evidence="5" type="primary">CSON002545</name>
</gene>
<keyword evidence="1 2" id="KW-0193">Cuticle</keyword>
<dbReference type="InterPro" id="IPR050468">
    <property type="entry name" value="Cuticle_Struct_Prot"/>
</dbReference>
<organism evidence="5">
    <name type="scientific">Culicoides sonorensis</name>
    <name type="common">Biting midge</name>
    <dbReference type="NCBI Taxonomy" id="179676"/>
    <lineage>
        <taxon>Eukaryota</taxon>
        <taxon>Metazoa</taxon>
        <taxon>Ecdysozoa</taxon>
        <taxon>Arthropoda</taxon>
        <taxon>Hexapoda</taxon>
        <taxon>Insecta</taxon>
        <taxon>Pterygota</taxon>
        <taxon>Neoptera</taxon>
        <taxon>Endopterygota</taxon>
        <taxon>Diptera</taxon>
        <taxon>Nematocera</taxon>
        <taxon>Chironomoidea</taxon>
        <taxon>Ceratopogonidae</taxon>
        <taxon>Ceratopogoninae</taxon>
        <taxon>Culicoides</taxon>
        <taxon>Monoculicoides</taxon>
    </lineage>
</organism>
<keyword evidence="4" id="KW-0732">Signal</keyword>
<dbReference type="GO" id="GO:0008010">
    <property type="term" value="F:structural constituent of chitin-based larval cuticle"/>
    <property type="evidence" value="ECO:0007669"/>
    <property type="project" value="TreeGrafter"/>
</dbReference>
<name>A0A336MMY9_CULSO</name>
<feature type="signal peptide" evidence="4">
    <location>
        <begin position="1"/>
        <end position="16"/>
    </location>
</feature>
<dbReference type="OMA" id="ATFQGAH"/>
<dbReference type="InterPro" id="IPR000618">
    <property type="entry name" value="Insect_cuticle"/>
</dbReference>
<feature type="chain" id="PRO_5016361658" evidence="4">
    <location>
        <begin position="17"/>
        <end position="137"/>
    </location>
</feature>
<dbReference type="PROSITE" id="PS51155">
    <property type="entry name" value="CHIT_BIND_RR_2"/>
    <property type="match status" value="1"/>
</dbReference>
<feature type="region of interest" description="Disordered" evidence="3">
    <location>
        <begin position="102"/>
        <end position="121"/>
    </location>
</feature>
<dbReference type="PANTHER" id="PTHR10380">
    <property type="entry name" value="CUTICLE PROTEIN"/>
    <property type="match status" value="1"/>
</dbReference>
<evidence type="ECO:0000256" key="1">
    <source>
        <dbReference type="ARBA" id="ARBA00022460"/>
    </source>
</evidence>
<dbReference type="PANTHER" id="PTHR10380:SF217">
    <property type="entry name" value="CUTICULAR PROTEIN 49AE"/>
    <property type="match status" value="1"/>
</dbReference>
<accession>A0A336MMY9</accession>
<evidence type="ECO:0000256" key="2">
    <source>
        <dbReference type="PROSITE-ProRule" id="PRU00497"/>
    </source>
</evidence>
<sequence>MKSFIVAFALIALVAAKPQRGGPPPPGAEAAAEIVSQDFDIQPDGSYQSSYQTSNGIAAQETGTVKRTNNPEAPEVIVASGSYSYTSPEGEQIQLNYVADDENGFAPQGSHLPTPPPIPPAIQRALDYLASLPPQRN</sequence>
<dbReference type="PROSITE" id="PS00233">
    <property type="entry name" value="CHIT_BIND_RR_1"/>
    <property type="match status" value="1"/>
</dbReference>
<dbReference type="Pfam" id="PF00379">
    <property type="entry name" value="Chitin_bind_4"/>
    <property type="match status" value="1"/>
</dbReference>
<evidence type="ECO:0000256" key="4">
    <source>
        <dbReference type="SAM" id="SignalP"/>
    </source>
</evidence>
<proteinExistence type="predicted"/>
<evidence type="ECO:0000313" key="5">
    <source>
        <dbReference type="EMBL" id="SSX30489.1"/>
    </source>
</evidence>
<dbReference type="EMBL" id="UFQT01001422">
    <property type="protein sequence ID" value="SSX30489.1"/>
    <property type="molecule type" value="Genomic_DNA"/>
</dbReference>
<dbReference type="VEuPathDB" id="VectorBase:CSON002545"/>
<dbReference type="AlphaFoldDB" id="A0A336MMY9"/>
<evidence type="ECO:0000256" key="3">
    <source>
        <dbReference type="SAM" id="MobiDB-lite"/>
    </source>
</evidence>
<dbReference type="PRINTS" id="PR00947">
    <property type="entry name" value="CUTICLE"/>
</dbReference>
<reference evidence="5" key="1">
    <citation type="submission" date="2018-07" db="EMBL/GenBank/DDBJ databases">
        <authorList>
            <person name="Quirk P.G."/>
            <person name="Krulwich T.A."/>
        </authorList>
    </citation>
    <scope>NUCLEOTIDE SEQUENCE</scope>
</reference>